<dbReference type="InterPro" id="IPR022828">
    <property type="entry name" value="Thi4_prok"/>
</dbReference>
<dbReference type="PANTHER" id="PTHR43422">
    <property type="entry name" value="THIAMINE THIAZOLE SYNTHASE"/>
    <property type="match status" value="1"/>
</dbReference>
<dbReference type="Pfam" id="PF01946">
    <property type="entry name" value="Thi4"/>
    <property type="match status" value="1"/>
</dbReference>
<feature type="binding site" evidence="6">
    <location>
        <position position="234"/>
    </location>
    <ligand>
        <name>glycine</name>
        <dbReference type="ChEBI" id="CHEBI:57305"/>
    </ligand>
</feature>
<dbReference type="GO" id="GO:0016763">
    <property type="term" value="F:pentosyltransferase activity"/>
    <property type="evidence" value="ECO:0007669"/>
    <property type="project" value="UniProtKB-UniRule"/>
</dbReference>
<dbReference type="SUPFAM" id="SSF51905">
    <property type="entry name" value="FAD/NAD(P)-binding domain"/>
    <property type="match status" value="1"/>
</dbReference>
<proteinExistence type="inferred from homology"/>
<keyword evidence="4 6" id="KW-0408">Iron</keyword>
<dbReference type="PRINTS" id="PR00411">
    <property type="entry name" value="PNDRDTASEI"/>
</dbReference>
<dbReference type="InterPro" id="IPR036188">
    <property type="entry name" value="FAD/NAD-bd_sf"/>
</dbReference>
<comment type="function">
    <text evidence="6">Involved in the biosynthesis of the thiazole moiety of thiamine. Catalyzes the conversion of NAD and glycine to adenosine diphosphate 5-(2-hydroxyethyl)-4-methylthiazole-2-carboxylate (ADT), an adenylated thiazole intermediate, using free sulfide as a source of sulfur.</text>
</comment>
<reference evidence="8" key="1">
    <citation type="submission" date="2011-02" db="EMBL/GenBank/DDBJ databases">
        <title>Complete sequence of Methanobacterium sp. AL-21.</title>
        <authorList>
            <consortium name="US DOE Joint Genome Institute"/>
            <person name="Lucas S."/>
            <person name="Copeland A."/>
            <person name="Lapidus A."/>
            <person name="Cheng J.-F."/>
            <person name="Goodwin L."/>
            <person name="Pitluck S."/>
            <person name="Chertkov O."/>
            <person name="Detter J.C."/>
            <person name="Han C."/>
            <person name="Tapia R."/>
            <person name="Land M."/>
            <person name="Hauser L."/>
            <person name="Kyrpides N."/>
            <person name="Ivanova N."/>
            <person name="Mikhailova N."/>
            <person name="Pagani I."/>
            <person name="Cadillo-Quiroz H."/>
            <person name="Imachi H."/>
            <person name="Zinder S."/>
            <person name="Liu W."/>
            <person name="Woyke T."/>
        </authorList>
    </citation>
    <scope>NUCLEOTIDE SEQUENCE [LARGE SCALE GENOMIC DNA]</scope>
    <source>
        <strain evidence="8">AL-21</strain>
    </source>
</reference>
<comment type="subunit">
    <text evidence="6">Homooctamer; tetramer of dimers.</text>
</comment>
<dbReference type="EMBL" id="CP002551">
    <property type="protein sequence ID" value="ADZ09507.1"/>
    <property type="molecule type" value="Genomic_DNA"/>
</dbReference>
<keyword evidence="8" id="KW-1185">Reference proteome</keyword>
<dbReference type="GO" id="GO:0052837">
    <property type="term" value="P:thiazole biosynthetic process"/>
    <property type="evidence" value="ECO:0007669"/>
    <property type="project" value="UniProtKB-UniRule"/>
</dbReference>
<comment type="cofactor">
    <cofactor evidence="6">
        <name>Fe(2+)</name>
        <dbReference type="ChEBI" id="CHEBI:29033"/>
    </cofactor>
</comment>
<dbReference type="GO" id="GO:0005506">
    <property type="term" value="F:iron ion binding"/>
    <property type="evidence" value="ECO:0007669"/>
    <property type="project" value="UniProtKB-UniRule"/>
</dbReference>
<feature type="binding site" description="in other chain" evidence="6">
    <location>
        <position position="40"/>
    </location>
    <ligand>
        <name>NAD(+)</name>
        <dbReference type="ChEBI" id="CHEBI:57540"/>
        <note>ligand shared between two adjacent protomers</note>
    </ligand>
</feature>
<evidence type="ECO:0000313" key="7">
    <source>
        <dbReference type="EMBL" id="ADZ09507.1"/>
    </source>
</evidence>
<protein>
    <recommendedName>
        <fullName evidence="6">Thiamine thiazole synthase</fullName>
        <ecNumber evidence="6">2.4.2.59</ecNumber>
    </recommendedName>
</protein>
<gene>
    <name evidence="6" type="primary">thi4</name>
    <name evidence="7" type="ordered locus">Metbo_1265</name>
</gene>
<keyword evidence="1 6" id="KW-0808">Transferase</keyword>
<dbReference type="PANTHER" id="PTHR43422:SF3">
    <property type="entry name" value="THIAMINE THIAZOLE SYNTHASE"/>
    <property type="match status" value="1"/>
</dbReference>
<dbReference type="PRINTS" id="PR00368">
    <property type="entry name" value="FADPNR"/>
</dbReference>
<dbReference type="STRING" id="877455.Metbo_1265"/>
<keyword evidence="2 6" id="KW-0479">Metal-binding</keyword>
<dbReference type="GO" id="GO:0009229">
    <property type="term" value="P:thiamine diphosphate biosynthetic process"/>
    <property type="evidence" value="ECO:0007669"/>
    <property type="project" value="UniProtKB-UniRule"/>
</dbReference>
<accession>F0T6Y7</accession>
<feature type="binding site" description="in other chain" evidence="6">
    <location>
        <position position="177"/>
    </location>
    <ligand>
        <name>Fe cation</name>
        <dbReference type="ChEBI" id="CHEBI:24875"/>
        <note>ligand shared between two adjacent protomers</note>
    </ligand>
</feature>
<dbReference type="EC" id="2.4.2.59" evidence="6"/>
<evidence type="ECO:0000256" key="6">
    <source>
        <dbReference type="HAMAP-Rule" id="MF_00304"/>
    </source>
</evidence>
<reference evidence="7 8" key="2">
    <citation type="journal article" date="2014" name="Int. J. Syst. Evol. Microbiol.">
        <title>Methanobacterium paludis sp. nov. and a novel strain of Methanobacterium lacus isolated from northern peatlands.</title>
        <authorList>
            <person name="Cadillo-Quiroz H."/>
            <person name="Brauer S.L."/>
            <person name="Goodson N."/>
            <person name="Yavitt J.B."/>
            <person name="Zinder S.H."/>
        </authorList>
    </citation>
    <scope>NUCLEOTIDE SEQUENCE [LARGE SCALE GENOMIC DNA]</scope>
    <source>
        <strain evidence="7 8">AL-21</strain>
    </source>
</reference>
<sequence>MAIFAKASEKDVTKAIVSEFAEEFLEYVESDVVIIGAGPSGLIAAKRLAESGVKVLLIESNNYLGGGFWIGGYLMNKLTVRAPGQKILDEIGVPYKEVQEGLFVADGPHACSKLIGATMDAGAKVINMTKFDDVVVRKDKVGGVVINWTPVSALPRAITCVDPVALESKIVVDATGHDAVVIKSLEQRGLIEIPGFEGMWVEKSEDEIVENTKQVYPGVYVTGMAVATTCGNTRMGPTFGGMLLSGEKVAELIINDLKVDVKVEGTASNKATSSK</sequence>
<dbReference type="eggNOG" id="arCOG00574">
    <property type="taxonomic scope" value="Archaea"/>
</dbReference>
<name>F0T6Y7_METLA</name>
<dbReference type="HAMAP" id="MF_00304">
    <property type="entry name" value="Thi4"/>
    <property type="match status" value="1"/>
</dbReference>
<dbReference type="NCBIfam" id="TIGR00292">
    <property type="entry name" value="sulfide-dependent adenosine diphosphate thiazole synthase"/>
    <property type="match status" value="1"/>
</dbReference>
<keyword evidence="5 6" id="KW-0520">NAD</keyword>
<dbReference type="Gene3D" id="3.50.50.60">
    <property type="entry name" value="FAD/NAD(P)-binding domain"/>
    <property type="match status" value="1"/>
</dbReference>
<dbReference type="HOGENOM" id="CLU_053727_2_0_2"/>
<evidence type="ECO:0000256" key="5">
    <source>
        <dbReference type="ARBA" id="ARBA00023027"/>
    </source>
</evidence>
<organism evidence="7 8">
    <name type="scientific">Methanobacterium lacus (strain AL-21)</name>
    <dbReference type="NCBI Taxonomy" id="877455"/>
    <lineage>
        <taxon>Archaea</taxon>
        <taxon>Methanobacteriati</taxon>
        <taxon>Methanobacteriota</taxon>
        <taxon>Methanomada group</taxon>
        <taxon>Methanobacteria</taxon>
        <taxon>Methanobacteriales</taxon>
        <taxon>Methanobacteriaceae</taxon>
        <taxon>Methanobacterium</taxon>
    </lineage>
</organism>
<evidence type="ECO:0000256" key="4">
    <source>
        <dbReference type="ARBA" id="ARBA00023004"/>
    </source>
</evidence>
<comment type="catalytic activity">
    <reaction evidence="6">
        <text>hydrogen sulfide + glycine + NAD(+) = ADP-5-ethyl-4-methylthiazole-2-carboxylate + nicotinamide + 3 H2O + H(+)</text>
        <dbReference type="Rhea" id="RHEA:55704"/>
        <dbReference type="ChEBI" id="CHEBI:15377"/>
        <dbReference type="ChEBI" id="CHEBI:15378"/>
        <dbReference type="ChEBI" id="CHEBI:17154"/>
        <dbReference type="ChEBI" id="CHEBI:29919"/>
        <dbReference type="ChEBI" id="CHEBI:57305"/>
        <dbReference type="ChEBI" id="CHEBI:57540"/>
        <dbReference type="ChEBI" id="CHEBI:139151"/>
        <dbReference type="EC" id="2.4.2.59"/>
    </reaction>
</comment>
<dbReference type="Proteomes" id="UP000007490">
    <property type="component" value="Chromosome"/>
</dbReference>
<feature type="binding site" evidence="6">
    <location>
        <position position="162"/>
    </location>
    <ligand>
        <name>Fe cation</name>
        <dbReference type="ChEBI" id="CHEBI:24875"/>
        <note>ligand shared between two adjacent protomers</note>
    </ligand>
</feature>
<evidence type="ECO:0000256" key="1">
    <source>
        <dbReference type="ARBA" id="ARBA00022679"/>
    </source>
</evidence>
<dbReference type="RefSeq" id="WP_013644858.1">
    <property type="nucleotide sequence ID" value="NC_015216.1"/>
</dbReference>
<dbReference type="GeneID" id="10277716"/>
<dbReference type="KEGG" id="mel:Metbo_1265"/>
<feature type="binding site" evidence="6">
    <location>
        <position position="162"/>
    </location>
    <ligand>
        <name>NAD(+)</name>
        <dbReference type="ChEBI" id="CHEBI:57540"/>
        <note>ligand shared between two adjacent protomers</note>
    </ligand>
</feature>
<dbReference type="UniPathway" id="UPA00060"/>
<keyword evidence="3 6" id="KW-0784">Thiamine biosynthesis</keyword>
<dbReference type="GO" id="GO:0009228">
    <property type="term" value="P:thiamine biosynthetic process"/>
    <property type="evidence" value="ECO:0007669"/>
    <property type="project" value="UniProtKB-KW"/>
</dbReference>
<evidence type="ECO:0000256" key="3">
    <source>
        <dbReference type="ARBA" id="ARBA00022977"/>
    </source>
</evidence>
<dbReference type="AlphaFoldDB" id="F0T6Y7"/>
<comment type="caution">
    <text evidence="6">Lacks conserved residue(s) required for the propagation of feature annotation.</text>
</comment>
<feature type="binding site" description="in other chain" evidence="6">
    <location>
        <position position="67"/>
    </location>
    <ligand>
        <name>NAD(+)</name>
        <dbReference type="ChEBI" id="CHEBI:57540"/>
        <note>ligand shared between two adjacent protomers</note>
    </ligand>
</feature>
<feature type="binding site" description="in other chain" evidence="6">
    <location>
        <position position="224"/>
    </location>
    <ligand>
        <name>NAD(+)</name>
        <dbReference type="ChEBI" id="CHEBI:57540"/>
        <note>ligand shared between two adjacent protomers</note>
    </ligand>
</feature>
<evidence type="ECO:0000313" key="8">
    <source>
        <dbReference type="Proteomes" id="UP000007490"/>
    </source>
</evidence>
<dbReference type="InterPro" id="IPR002922">
    <property type="entry name" value="Thi4_fam"/>
</dbReference>
<evidence type="ECO:0000256" key="2">
    <source>
        <dbReference type="ARBA" id="ARBA00022723"/>
    </source>
</evidence>
<comment type="pathway">
    <text evidence="6">Cofactor biosynthesis; thiamine diphosphate biosynthesis.</text>
</comment>
<dbReference type="OrthoDB" id="4240at2157"/>
<comment type="similarity">
    <text evidence="6">Belongs to the THI4 family.</text>
</comment>